<dbReference type="InterPro" id="IPR053140">
    <property type="entry name" value="GDSL_Rv0518-like"/>
</dbReference>
<dbReference type="SUPFAM" id="SSF52266">
    <property type="entry name" value="SGNH hydrolase"/>
    <property type="match status" value="1"/>
</dbReference>
<dbReference type="GO" id="GO:0016788">
    <property type="term" value="F:hydrolase activity, acting on ester bonds"/>
    <property type="evidence" value="ECO:0007669"/>
    <property type="project" value="UniProtKB-ARBA"/>
</dbReference>
<dbReference type="AlphaFoldDB" id="A0A942IBJ8"/>
<reference evidence="2" key="1">
    <citation type="submission" date="2021-04" db="EMBL/GenBank/DDBJ databases">
        <title>Pseudaminobacter soli sp. nov., isolated from paddy soil contaminated by heavy metals.</title>
        <authorList>
            <person name="Zhang K."/>
        </authorList>
    </citation>
    <scope>NUCLEOTIDE SEQUENCE</scope>
    <source>
        <strain evidence="2">19-2017</strain>
    </source>
</reference>
<dbReference type="EMBL" id="JAGWCR010000024">
    <property type="protein sequence ID" value="MBS3652385.1"/>
    <property type="molecule type" value="Genomic_DNA"/>
</dbReference>
<dbReference type="RefSeq" id="WP_188257934.1">
    <property type="nucleotide sequence ID" value="NZ_JABVCF010000024.1"/>
</dbReference>
<evidence type="ECO:0000313" key="2">
    <source>
        <dbReference type="EMBL" id="MBS3652385.1"/>
    </source>
</evidence>
<keyword evidence="2" id="KW-0378">Hydrolase</keyword>
<organism evidence="2 3">
    <name type="scientific">Pseudaminobacter soli</name>
    <name type="common">ex Zhang et al. 2022</name>
    <dbReference type="NCBI Taxonomy" id="2831468"/>
    <lineage>
        <taxon>Bacteria</taxon>
        <taxon>Pseudomonadati</taxon>
        <taxon>Pseudomonadota</taxon>
        <taxon>Alphaproteobacteria</taxon>
        <taxon>Hyphomicrobiales</taxon>
        <taxon>Phyllobacteriaceae</taxon>
        <taxon>Pseudaminobacter</taxon>
    </lineage>
</organism>
<proteinExistence type="predicted"/>
<keyword evidence="3" id="KW-1185">Reference proteome</keyword>
<comment type="caution">
    <text evidence="2">The sequence shown here is derived from an EMBL/GenBank/DDBJ whole genome shotgun (WGS) entry which is preliminary data.</text>
</comment>
<dbReference type="InterPro" id="IPR036514">
    <property type="entry name" value="SGNH_hydro_sf"/>
</dbReference>
<dbReference type="PANTHER" id="PTHR43784">
    <property type="entry name" value="GDSL-LIKE LIPASE/ACYLHYDROLASE, PUTATIVE (AFU_ORTHOLOGUE AFUA_2G00820)-RELATED"/>
    <property type="match status" value="1"/>
</dbReference>
<dbReference type="Proteomes" id="UP000680348">
    <property type="component" value="Unassembled WGS sequence"/>
</dbReference>
<dbReference type="InterPro" id="IPR013830">
    <property type="entry name" value="SGNH_hydro"/>
</dbReference>
<accession>A0A942IBJ8</accession>
<gene>
    <name evidence="2" type="ORF">KEU06_27725</name>
</gene>
<dbReference type="CDD" id="cd01830">
    <property type="entry name" value="XynE_like"/>
    <property type="match status" value="1"/>
</dbReference>
<name>A0A942IBJ8_9HYPH</name>
<dbReference type="Gene3D" id="3.40.50.1110">
    <property type="entry name" value="SGNH hydrolase"/>
    <property type="match status" value="1"/>
</dbReference>
<evidence type="ECO:0000313" key="3">
    <source>
        <dbReference type="Proteomes" id="UP000680348"/>
    </source>
</evidence>
<dbReference type="PANTHER" id="PTHR43784:SF2">
    <property type="entry name" value="GDSL-LIKE LIPASE_ACYLHYDROLASE, PUTATIVE (AFU_ORTHOLOGUE AFUA_2G00820)-RELATED"/>
    <property type="match status" value="1"/>
</dbReference>
<protein>
    <submittedName>
        <fullName evidence="2">SGNH/GDSL hydrolase family protein</fullName>
    </submittedName>
</protein>
<sequence length="373" mass="40486">MNVWPPDAPIRSIIGQTVREIVRVTAAGQQVILRFTNEFGSHPIQLDAVNVARALAAGWIDTQTAQKATFGGKAFGTISPGAALFSDPIDLHVDALSHLAVSYFTEQYFALATHHYEAQQTCYISEPGNFADAEVMPVQQTTTSHYLLSSVYVQAPKTTGAVVCFGDSITDGLCSTIDADNRWPDIFAERLRGAGIKLAVLNQGIGGNRLLHDCRGVKALERFNRDALTQHGATHLVLLEGINDILWPNTILASGREFVTADEIVAALGQLVLRAKMAGLKVMIGTLLPFENALPDLPGIGFYTPAKEAIRQAVNDFIRNLSGADAVMDFDVLMRDPAQPTRLLPEYDSGDHIHPNDAGYRAMANAIDLEFFA</sequence>
<dbReference type="Pfam" id="PF13472">
    <property type="entry name" value="Lipase_GDSL_2"/>
    <property type="match status" value="1"/>
</dbReference>
<feature type="domain" description="SGNH hydrolase-type esterase" evidence="1">
    <location>
        <begin position="164"/>
        <end position="362"/>
    </location>
</feature>
<evidence type="ECO:0000259" key="1">
    <source>
        <dbReference type="Pfam" id="PF13472"/>
    </source>
</evidence>